<evidence type="ECO:0000256" key="3">
    <source>
        <dbReference type="ARBA" id="ARBA00023157"/>
    </source>
</evidence>
<dbReference type="Proteomes" id="UP000596742">
    <property type="component" value="Unassembled WGS sequence"/>
</dbReference>
<dbReference type="GO" id="GO:0050839">
    <property type="term" value="F:cell adhesion molecule binding"/>
    <property type="evidence" value="ECO:0007669"/>
    <property type="project" value="TreeGrafter"/>
</dbReference>
<name>A0A8B6EWZ0_MYTGA</name>
<dbReference type="PANTHER" id="PTHR11640:SF31">
    <property type="entry name" value="IRREGULAR CHIASM C-ROUGHEST PROTEIN-RELATED"/>
    <property type="match status" value="1"/>
</dbReference>
<dbReference type="GO" id="GO:0098609">
    <property type="term" value="P:cell-cell adhesion"/>
    <property type="evidence" value="ECO:0007669"/>
    <property type="project" value="TreeGrafter"/>
</dbReference>
<dbReference type="InterPro" id="IPR051275">
    <property type="entry name" value="Cell_adhesion_signaling"/>
</dbReference>
<dbReference type="GO" id="GO:0005886">
    <property type="term" value="C:plasma membrane"/>
    <property type="evidence" value="ECO:0007669"/>
    <property type="project" value="TreeGrafter"/>
</dbReference>
<dbReference type="InterPro" id="IPR013783">
    <property type="entry name" value="Ig-like_fold"/>
</dbReference>
<dbReference type="PANTHER" id="PTHR11640">
    <property type="entry name" value="NEPHRIN"/>
    <property type="match status" value="1"/>
</dbReference>
<dbReference type="GO" id="GO:0005911">
    <property type="term" value="C:cell-cell junction"/>
    <property type="evidence" value="ECO:0007669"/>
    <property type="project" value="TreeGrafter"/>
</dbReference>
<comment type="subcellular location">
    <subcellularLocation>
        <location evidence="1">Membrane</location>
        <topology evidence="1">Single-pass type I membrane protein</topology>
    </subcellularLocation>
</comment>
<evidence type="ECO:0000256" key="1">
    <source>
        <dbReference type="ARBA" id="ARBA00004479"/>
    </source>
</evidence>
<evidence type="ECO:0000313" key="8">
    <source>
        <dbReference type="Proteomes" id="UP000596742"/>
    </source>
</evidence>
<dbReference type="Gene3D" id="2.60.40.10">
    <property type="entry name" value="Immunoglobulins"/>
    <property type="match status" value="2"/>
</dbReference>
<dbReference type="EMBL" id="UYJE01005789">
    <property type="protein sequence ID" value="VDI40394.1"/>
    <property type="molecule type" value="Genomic_DNA"/>
</dbReference>
<dbReference type="SUPFAM" id="SSF48726">
    <property type="entry name" value="Immunoglobulin"/>
    <property type="match status" value="2"/>
</dbReference>
<proteinExistence type="predicted"/>
<keyword evidence="8" id="KW-1185">Reference proteome</keyword>
<evidence type="ECO:0000313" key="7">
    <source>
        <dbReference type="EMBL" id="VDI40394.1"/>
    </source>
</evidence>
<evidence type="ECO:0000256" key="2">
    <source>
        <dbReference type="ARBA" id="ARBA00023136"/>
    </source>
</evidence>
<reference evidence="7" key="1">
    <citation type="submission" date="2018-11" db="EMBL/GenBank/DDBJ databases">
        <authorList>
            <person name="Alioto T."/>
            <person name="Alioto T."/>
        </authorList>
    </citation>
    <scope>NUCLEOTIDE SEQUENCE</scope>
</reference>
<keyword evidence="4" id="KW-0325">Glycoprotein</keyword>
<evidence type="ECO:0000259" key="6">
    <source>
        <dbReference type="Pfam" id="PF08205"/>
    </source>
</evidence>
<evidence type="ECO:0000256" key="5">
    <source>
        <dbReference type="ARBA" id="ARBA00023319"/>
    </source>
</evidence>
<comment type="caution">
    <text evidence="7">The sequence shown here is derived from an EMBL/GenBank/DDBJ whole genome shotgun (WGS) entry which is preliminary data.</text>
</comment>
<keyword evidence="2" id="KW-0472">Membrane</keyword>
<accession>A0A8B6EWZ0</accession>
<dbReference type="InterPro" id="IPR013162">
    <property type="entry name" value="CD80_C2-set"/>
</dbReference>
<keyword evidence="5" id="KW-0393">Immunoglobulin domain</keyword>
<protein>
    <recommendedName>
        <fullName evidence="6">CD80-like immunoglobulin C2-set domain-containing protein</fullName>
    </recommendedName>
</protein>
<dbReference type="Pfam" id="PF08205">
    <property type="entry name" value="C2-set_2"/>
    <property type="match status" value="1"/>
</dbReference>
<dbReference type="OrthoDB" id="6413693at2759"/>
<feature type="domain" description="CD80-like immunoglobulin C2-set" evidence="6">
    <location>
        <begin position="74"/>
        <end position="145"/>
    </location>
</feature>
<dbReference type="InterPro" id="IPR036179">
    <property type="entry name" value="Ig-like_dom_sf"/>
</dbReference>
<evidence type="ECO:0000256" key="4">
    <source>
        <dbReference type="ARBA" id="ARBA00023180"/>
    </source>
</evidence>
<gene>
    <name evidence="7" type="ORF">MGAL_10B015318</name>
</gene>
<organism evidence="7 8">
    <name type="scientific">Mytilus galloprovincialis</name>
    <name type="common">Mediterranean mussel</name>
    <dbReference type="NCBI Taxonomy" id="29158"/>
    <lineage>
        <taxon>Eukaryota</taxon>
        <taxon>Metazoa</taxon>
        <taxon>Spiralia</taxon>
        <taxon>Lophotrochozoa</taxon>
        <taxon>Mollusca</taxon>
        <taxon>Bivalvia</taxon>
        <taxon>Autobranchia</taxon>
        <taxon>Pteriomorphia</taxon>
        <taxon>Mytilida</taxon>
        <taxon>Mytiloidea</taxon>
        <taxon>Mytilidae</taxon>
        <taxon>Mytilinae</taxon>
        <taxon>Mytilus</taxon>
    </lineage>
</organism>
<sequence length="285" mass="31616">MVSSLDSTLIISDKSDKGKYALTGTYNLTVTNVQTSDEGIYLCCVGATRKQASLQAVVLPTNLSTYWETSPTIGNSVNITCRATYGKPPPYLRIYKDNMDITHLAYYYTENIRSSGYGDAVASAALTLTSLDINKDIRCEVGYDGLYNVMNYTMNTNLILPVNEYAYWETSPTIRNIVNFTCRATYGKPPPYLRIYKDDMDISHLAYYYTENTRSSGYGDAVATAALMLTALDINKDIRSEVEHDGPYNAMSYTFNIHLNGGASIKLHDLAAGLMFIIVVTVQSL</sequence>
<dbReference type="AlphaFoldDB" id="A0A8B6EWZ0"/>
<keyword evidence="3" id="KW-1015">Disulfide bond</keyword>